<dbReference type="InterPro" id="IPR011006">
    <property type="entry name" value="CheY-like_superfamily"/>
</dbReference>
<gene>
    <name evidence="12" type="ORF">GRI97_00635</name>
</gene>
<reference evidence="12 13" key="1">
    <citation type="submission" date="2019-12" db="EMBL/GenBank/DDBJ databases">
        <title>Genomic-based taxomic classification of the family Erythrobacteraceae.</title>
        <authorList>
            <person name="Xu L."/>
        </authorList>
    </citation>
    <scope>NUCLEOTIDE SEQUENCE [LARGE SCALE GENOMIC DNA]</scope>
    <source>
        <strain evidence="12 13">S36</strain>
    </source>
</reference>
<keyword evidence="13" id="KW-1185">Reference proteome</keyword>
<dbReference type="SUPFAM" id="SSF46894">
    <property type="entry name" value="C-terminal effector domain of the bipartite response regulators"/>
    <property type="match status" value="1"/>
</dbReference>
<dbReference type="Proteomes" id="UP000469430">
    <property type="component" value="Unassembled WGS sequence"/>
</dbReference>
<dbReference type="SMART" id="SM00862">
    <property type="entry name" value="Trans_reg_C"/>
    <property type="match status" value="1"/>
</dbReference>
<feature type="DNA-binding region" description="OmpR/PhoB-type" evidence="9">
    <location>
        <begin position="133"/>
        <end position="232"/>
    </location>
</feature>
<protein>
    <submittedName>
        <fullName evidence="12">Response regulator</fullName>
    </submittedName>
</protein>
<dbReference type="Gene3D" id="6.10.250.690">
    <property type="match status" value="1"/>
</dbReference>
<evidence type="ECO:0000256" key="6">
    <source>
        <dbReference type="ARBA" id="ARBA00023125"/>
    </source>
</evidence>
<organism evidence="12 13">
    <name type="scientific">Croceibacterium xixiisoli</name>
    <dbReference type="NCBI Taxonomy" id="1476466"/>
    <lineage>
        <taxon>Bacteria</taxon>
        <taxon>Pseudomonadati</taxon>
        <taxon>Pseudomonadota</taxon>
        <taxon>Alphaproteobacteria</taxon>
        <taxon>Sphingomonadales</taxon>
        <taxon>Erythrobacteraceae</taxon>
        <taxon>Croceibacterium</taxon>
    </lineage>
</organism>
<dbReference type="RefSeq" id="WP_161389231.1">
    <property type="nucleotide sequence ID" value="NZ_JBHSCP010000001.1"/>
</dbReference>
<dbReference type="Gene3D" id="3.40.50.2300">
    <property type="match status" value="1"/>
</dbReference>
<dbReference type="GO" id="GO:0000976">
    <property type="term" value="F:transcription cis-regulatory region binding"/>
    <property type="evidence" value="ECO:0007669"/>
    <property type="project" value="TreeGrafter"/>
</dbReference>
<evidence type="ECO:0000259" key="11">
    <source>
        <dbReference type="PROSITE" id="PS51755"/>
    </source>
</evidence>
<evidence type="ECO:0000256" key="7">
    <source>
        <dbReference type="ARBA" id="ARBA00023163"/>
    </source>
</evidence>
<evidence type="ECO:0000256" key="9">
    <source>
        <dbReference type="PROSITE-ProRule" id="PRU01091"/>
    </source>
</evidence>
<keyword evidence="3 8" id="KW-0597">Phosphoprotein</keyword>
<dbReference type="GO" id="GO:0006355">
    <property type="term" value="P:regulation of DNA-templated transcription"/>
    <property type="evidence" value="ECO:0007669"/>
    <property type="project" value="InterPro"/>
</dbReference>
<dbReference type="CDD" id="cd00383">
    <property type="entry name" value="trans_reg_C"/>
    <property type="match status" value="1"/>
</dbReference>
<feature type="domain" description="Response regulatory" evidence="10">
    <location>
        <begin position="9"/>
        <end position="122"/>
    </location>
</feature>
<evidence type="ECO:0000256" key="4">
    <source>
        <dbReference type="ARBA" id="ARBA00023012"/>
    </source>
</evidence>
<dbReference type="SMART" id="SM00448">
    <property type="entry name" value="REC"/>
    <property type="match status" value="1"/>
</dbReference>
<dbReference type="InterPro" id="IPR001789">
    <property type="entry name" value="Sig_transdc_resp-reg_receiver"/>
</dbReference>
<evidence type="ECO:0000256" key="3">
    <source>
        <dbReference type="ARBA" id="ARBA00022553"/>
    </source>
</evidence>
<feature type="domain" description="OmpR/PhoB-type" evidence="11">
    <location>
        <begin position="133"/>
        <end position="232"/>
    </location>
</feature>
<dbReference type="Pfam" id="PF00486">
    <property type="entry name" value="Trans_reg_C"/>
    <property type="match status" value="1"/>
</dbReference>
<name>A0A6I4TSZ6_9SPHN</name>
<keyword evidence="6 9" id="KW-0238">DNA-binding</keyword>
<keyword evidence="7" id="KW-0804">Transcription</keyword>
<dbReference type="OrthoDB" id="2181430at2"/>
<sequence length="234" mass="25188">MTVADTERSILLVDDDAELSAMLGEYLTSEGFAVESVHNGQDGVKRALSGEHGAVILDIMLPKLNGVEALRHIRQASDIPVIMLTARGDQIDRVVGLELGADDYIAKPYFPRELVARLRAVLRRRTSPAEAGAAVLTSGGLEVQVSARRASWHGQPIDLTATEFNMLVTLMRPGDDVITKDNLSLSGLGRARQSYDRSVDVHVSNLRTKLAACSDGAIAIETIRGVGYRLQAGA</sequence>
<dbReference type="InterPro" id="IPR036388">
    <property type="entry name" value="WH-like_DNA-bd_sf"/>
</dbReference>
<feature type="modified residue" description="4-aspartylphosphate" evidence="8">
    <location>
        <position position="58"/>
    </location>
</feature>
<dbReference type="AlphaFoldDB" id="A0A6I4TSZ6"/>
<evidence type="ECO:0000256" key="1">
    <source>
        <dbReference type="ARBA" id="ARBA00004496"/>
    </source>
</evidence>
<evidence type="ECO:0000259" key="10">
    <source>
        <dbReference type="PROSITE" id="PS50110"/>
    </source>
</evidence>
<evidence type="ECO:0000313" key="13">
    <source>
        <dbReference type="Proteomes" id="UP000469430"/>
    </source>
</evidence>
<dbReference type="EMBL" id="WTYJ01000001">
    <property type="protein sequence ID" value="MXO97493.1"/>
    <property type="molecule type" value="Genomic_DNA"/>
</dbReference>
<dbReference type="Pfam" id="PF00072">
    <property type="entry name" value="Response_reg"/>
    <property type="match status" value="1"/>
</dbReference>
<dbReference type="GO" id="GO:0032993">
    <property type="term" value="C:protein-DNA complex"/>
    <property type="evidence" value="ECO:0007669"/>
    <property type="project" value="TreeGrafter"/>
</dbReference>
<keyword evidence="5" id="KW-0805">Transcription regulation</keyword>
<dbReference type="FunFam" id="3.40.50.2300:FF:000001">
    <property type="entry name" value="DNA-binding response regulator PhoB"/>
    <property type="match status" value="1"/>
</dbReference>
<dbReference type="PANTHER" id="PTHR48111:SF39">
    <property type="entry name" value="TRANSCRIPTIONAL REGULATORY PROTEIN CPXR"/>
    <property type="match status" value="1"/>
</dbReference>
<comment type="subcellular location">
    <subcellularLocation>
        <location evidence="1">Cytoplasm</location>
    </subcellularLocation>
</comment>
<proteinExistence type="predicted"/>
<comment type="caution">
    <text evidence="12">The sequence shown here is derived from an EMBL/GenBank/DDBJ whole genome shotgun (WGS) entry which is preliminary data.</text>
</comment>
<accession>A0A6I4TSZ6</accession>
<evidence type="ECO:0000256" key="2">
    <source>
        <dbReference type="ARBA" id="ARBA00022490"/>
    </source>
</evidence>
<evidence type="ECO:0000256" key="5">
    <source>
        <dbReference type="ARBA" id="ARBA00023015"/>
    </source>
</evidence>
<keyword evidence="4" id="KW-0902">Two-component regulatory system</keyword>
<dbReference type="PROSITE" id="PS51755">
    <property type="entry name" value="OMPR_PHOB"/>
    <property type="match status" value="1"/>
</dbReference>
<keyword evidence="2" id="KW-0963">Cytoplasm</keyword>
<dbReference type="InterPro" id="IPR016032">
    <property type="entry name" value="Sig_transdc_resp-reg_C-effctor"/>
</dbReference>
<dbReference type="GO" id="GO:0005829">
    <property type="term" value="C:cytosol"/>
    <property type="evidence" value="ECO:0007669"/>
    <property type="project" value="TreeGrafter"/>
</dbReference>
<dbReference type="GO" id="GO:0000156">
    <property type="term" value="F:phosphorelay response regulator activity"/>
    <property type="evidence" value="ECO:0007669"/>
    <property type="project" value="TreeGrafter"/>
</dbReference>
<dbReference type="SUPFAM" id="SSF52172">
    <property type="entry name" value="CheY-like"/>
    <property type="match status" value="1"/>
</dbReference>
<dbReference type="PANTHER" id="PTHR48111">
    <property type="entry name" value="REGULATOR OF RPOS"/>
    <property type="match status" value="1"/>
</dbReference>
<dbReference type="InterPro" id="IPR039420">
    <property type="entry name" value="WalR-like"/>
</dbReference>
<evidence type="ECO:0000256" key="8">
    <source>
        <dbReference type="PROSITE-ProRule" id="PRU00169"/>
    </source>
</evidence>
<dbReference type="PROSITE" id="PS50110">
    <property type="entry name" value="RESPONSE_REGULATORY"/>
    <property type="match status" value="1"/>
</dbReference>
<evidence type="ECO:0000313" key="12">
    <source>
        <dbReference type="EMBL" id="MXO97493.1"/>
    </source>
</evidence>
<dbReference type="InterPro" id="IPR001867">
    <property type="entry name" value="OmpR/PhoB-type_DNA-bd"/>
</dbReference>
<dbReference type="Gene3D" id="1.10.10.10">
    <property type="entry name" value="Winged helix-like DNA-binding domain superfamily/Winged helix DNA-binding domain"/>
    <property type="match status" value="1"/>
</dbReference>